<reference evidence="2 3" key="1">
    <citation type="submission" date="2023-08" db="EMBL/GenBank/DDBJ databases">
        <title>Black Yeasts Isolated from many extreme environments.</title>
        <authorList>
            <person name="Coleine C."/>
            <person name="Stajich J.E."/>
            <person name="Selbmann L."/>
        </authorList>
    </citation>
    <scope>NUCLEOTIDE SEQUENCE [LARGE SCALE GENOMIC DNA]</scope>
    <source>
        <strain evidence="2 3">CCFEE 5885</strain>
    </source>
</reference>
<dbReference type="SMART" id="SM01060">
    <property type="entry name" value="Catalase"/>
    <property type="match status" value="1"/>
</dbReference>
<dbReference type="PRINTS" id="PR00067">
    <property type="entry name" value="CATALASE"/>
</dbReference>
<dbReference type="InterPro" id="IPR018028">
    <property type="entry name" value="Catalase"/>
</dbReference>
<keyword evidence="3" id="KW-1185">Reference proteome</keyword>
<comment type="caution">
    <text evidence="2">The sequence shown here is derived from an EMBL/GenBank/DDBJ whole genome shotgun (WGS) entry which is preliminary data.</text>
</comment>
<dbReference type="EMBL" id="JAVRRG010000337">
    <property type="protein sequence ID" value="KAK5072274.1"/>
    <property type="molecule type" value="Genomic_DNA"/>
</dbReference>
<proteinExistence type="predicted"/>
<accession>A0ABR0JU69</accession>
<dbReference type="InterPro" id="IPR011614">
    <property type="entry name" value="Catalase_core"/>
</dbReference>
<feature type="domain" description="Catalase core" evidence="1">
    <location>
        <begin position="5"/>
        <end position="173"/>
    </location>
</feature>
<name>A0ABR0JU69_9EURO</name>
<dbReference type="Proteomes" id="UP001345013">
    <property type="component" value="Unassembled WGS sequence"/>
</dbReference>
<dbReference type="PROSITE" id="PS51402">
    <property type="entry name" value="CATALASE_3"/>
    <property type="match status" value="1"/>
</dbReference>
<protein>
    <recommendedName>
        <fullName evidence="1">Catalase core domain-containing protein</fullName>
    </recommendedName>
</protein>
<evidence type="ECO:0000313" key="3">
    <source>
        <dbReference type="Proteomes" id="UP001345013"/>
    </source>
</evidence>
<dbReference type="PANTHER" id="PTHR11465:SF13">
    <property type="entry name" value="CATALASE (EUROFUNG)"/>
    <property type="match status" value="1"/>
</dbReference>
<gene>
    <name evidence="2" type="ORF">LTR24_010482</name>
</gene>
<dbReference type="Gene3D" id="2.40.180.10">
    <property type="entry name" value="Catalase core domain"/>
    <property type="match status" value="1"/>
</dbReference>
<evidence type="ECO:0000259" key="1">
    <source>
        <dbReference type="SMART" id="SM01060"/>
    </source>
</evidence>
<dbReference type="SUPFAM" id="SSF56634">
    <property type="entry name" value="Heme-dependent catalase-like"/>
    <property type="match status" value="1"/>
</dbReference>
<dbReference type="InterPro" id="IPR020835">
    <property type="entry name" value="Catalase_sf"/>
</dbReference>
<dbReference type="Pfam" id="PF00199">
    <property type="entry name" value="Catalase"/>
    <property type="match status" value="1"/>
</dbReference>
<organism evidence="2 3">
    <name type="scientific">Lithohypha guttulata</name>
    <dbReference type="NCBI Taxonomy" id="1690604"/>
    <lineage>
        <taxon>Eukaryota</taxon>
        <taxon>Fungi</taxon>
        <taxon>Dikarya</taxon>
        <taxon>Ascomycota</taxon>
        <taxon>Pezizomycotina</taxon>
        <taxon>Eurotiomycetes</taxon>
        <taxon>Chaetothyriomycetidae</taxon>
        <taxon>Chaetothyriales</taxon>
        <taxon>Trichomeriaceae</taxon>
        <taxon>Lithohypha</taxon>
    </lineage>
</organism>
<evidence type="ECO:0000313" key="2">
    <source>
        <dbReference type="EMBL" id="KAK5072274.1"/>
    </source>
</evidence>
<sequence>MSFSKLHNNAEFLAHLAQIHVCVILHRETVAQGPNESLCLSVNTIETYPTIEGPGVPRHRQEPRGFAIKFYTGEGNYDIVGLNFPILFCRDPIQGPDIIRSQGRRPDNFLLDYNATFDLLANNPEGNHAGIMFFSDHDHPKGWRFNHGYGCYTFEWVNLNGEFVYIKYHFISD</sequence>
<dbReference type="PANTHER" id="PTHR11465">
    <property type="entry name" value="CATALASE"/>
    <property type="match status" value="1"/>
</dbReference>